<dbReference type="KEGG" id="tnl:113505421"/>
<reference evidence="3" key="1">
    <citation type="submission" date="2025-08" db="UniProtKB">
        <authorList>
            <consortium name="RefSeq"/>
        </authorList>
    </citation>
    <scope>IDENTIFICATION</scope>
</reference>
<feature type="chain" id="PRO_5028906569" evidence="1">
    <location>
        <begin position="20"/>
        <end position="161"/>
    </location>
</feature>
<sequence>MFVVNPILLFLVLPRLTVESTLEDKNPGEIVLARKKDYLLIAAAVYMPNGEVKFFKDTTQKSSPCRLPIEIRIGRDFTHDCPVNTSQLSNDLNATISPYLYADGDLVQIPVYPMKSNGYSVQKGTWLSSKFRRYFIIDNYLATTSNITKTVYLRTLLIKIR</sequence>
<dbReference type="RefSeq" id="XP_026743900.1">
    <property type="nucleotide sequence ID" value="XM_026888099.1"/>
</dbReference>
<accession>A0A7E5WSX8</accession>
<name>A0A7E5WSX8_TRINI</name>
<proteinExistence type="predicted"/>
<protein>
    <submittedName>
        <fullName evidence="3">Uncharacterized protein LOC113505421 isoform X1</fullName>
    </submittedName>
</protein>
<evidence type="ECO:0000256" key="1">
    <source>
        <dbReference type="SAM" id="SignalP"/>
    </source>
</evidence>
<dbReference type="Proteomes" id="UP000322000">
    <property type="component" value="Chromosome 2"/>
</dbReference>
<organism evidence="2 3">
    <name type="scientific">Trichoplusia ni</name>
    <name type="common">Cabbage looper</name>
    <dbReference type="NCBI Taxonomy" id="7111"/>
    <lineage>
        <taxon>Eukaryota</taxon>
        <taxon>Metazoa</taxon>
        <taxon>Ecdysozoa</taxon>
        <taxon>Arthropoda</taxon>
        <taxon>Hexapoda</taxon>
        <taxon>Insecta</taxon>
        <taxon>Pterygota</taxon>
        <taxon>Neoptera</taxon>
        <taxon>Endopterygota</taxon>
        <taxon>Lepidoptera</taxon>
        <taxon>Glossata</taxon>
        <taxon>Ditrysia</taxon>
        <taxon>Noctuoidea</taxon>
        <taxon>Noctuidae</taxon>
        <taxon>Plusiinae</taxon>
        <taxon>Trichoplusia</taxon>
    </lineage>
</organism>
<dbReference type="AlphaFoldDB" id="A0A7E5WSX8"/>
<gene>
    <name evidence="3" type="primary">LOC113505421</name>
</gene>
<evidence type="ECO:0000313" key="2">
    <source>
        <dbReference type="Proteomes" id="UP000322000"/>
    </source>
</evidence>
<evidence type="ECO:0000313" key="3">
    <source>
        <dbReference type="RefSeq" id="XP_026743900.1"/>
    </source>
</evidence>
<keyword evidence="1" id="KW-0732">Signal</keyword>
<dbReference type="OrthoDB" id="419138at2759"/>
<feature type="signal peptide" evidence="1">
    <location>
        <begin position="1"/>
        <end position="19"/>
    </location>
</feature>
<dbReference type="InParanoid" id="A0A7E5WSX8"/>
<keyword evidence="2" id="KW-1185">Reference proteome</keyword>
<dbReference type="GeneID" id="113505421"/>